<feature type="compositionally biased region" description="Polar residues" evidence="1">
    <location>
        <begin position="239"/>
        <end position="248"/>
    </location>
</feature>
<evidence type="ECO:0000256" key="1">
    <source>
        <dbReference type="SAM" id="MobiDB-lite"/>
    </source>
</evidence>
<proteinExistence type="predicted"/>
<evidence type="ECO:0000313" key="2">
    <source>
        <dbReference type="EMBL" id="GAA4955223.1"/>
    </source>
</evidence>
<keyword evidence="3" id="KW-1185">Reference proteome</keyword>
<protein>
    <recommendedName>
        <fullName evidence="4">LOG family protein</fullName>
    </recommendedName>
</protein>
<accession>A0ABP9H3A1</accession>
<dbReference type="InterPro" id="IPR052341">
    <property type="entry name" value="LOG_family_nucleotidases"/>
</dbReference>
<dbReference type="SUPFAM" id="SSF102405">
    <property type="entry name" value="MCP/YpsA-like"/>
    <property type="match status" value="1"/>
</dbReference>
<dbReference type="PANTHER" id="PTHR43393:SF3">
    <property type="entry name" value="LYSINE DECARBOXYLASE-LIKE PROTEIN"/>
    <property type="match status" value="1"/>
</dbReference>
<evidence type="ECO:0000313" key="3">
    <source>
        <dbReference type="Proteomes" id="UP001500466"/>
    </source>
</evidence>
<dbReference type="Pfam" id="PF03641">
    <property type="entry name" value="Lysine_decarbox"/>
    <property type="match status" value="1"/>
</dbReference>
<dbReference type="InterPro" id="IPR031100">
    <property type="entry name" value="LOG_fam"/>
</dbReference>
<organism evidence="2 3">
    <name type="scientific">Yinghuangia aomiensis</name>
    <dbReference type="NCBI Taxonomy" id="676205"/>
    <lineage>
        <taxon>Bacteria</taxon>
        <taxon>Bacillati</taxon>
        <taxon>Actinomycetota</taxon>
        <taxon>Actinomycetes</taxon>
        <taxon>Kitasatosporales</taxon>
        <taxon>Streptomycetaceae</taxon>
        <taxon>Yinghuangia</taxon>
    </lineage>
</organism>
<dbReference type="Proteomes" id="UP001500466">
    <property type="component" value="Unassembled WGS sequence"/>
</dbReference>
<gene>
    <name evidence="2" type="ORF">GCM10023205_16350</name>
</gene>
<comment type="caution">
    <text evidence="2">The sequence shown here is derived from an EMBL/GenBank/DDBJ whole genome shotgun (WGS) entry which is preliminary data.</text>
</comment>
<dbReference type="PANTHER" id="PTHR43393">
    <property type="entry name" value="CYTOKININ RIBOSIDE 5'-MONOPHOSPHATE PHOSPHORIBOHYDROLASE"/>
    <property type="match status" value="1"/>
</dbReference>
<reference evidence="3" key="1">
    <citation type="journal article" date="2019" name="Int. J. Syst. Evol. Microbiol.">
        <title>The Global Catalogue of Microorganisms (GCM) 10K type strain sequencing project: providing services to taxonomists for standard genome sequencing and annotation.</title>
        <authorList>
            <consortium name="The Broad Institute Genomics Platform"/>
            <consortium name="The Broad Institute Genome Sequencing Center for Infectious Disease"/>
            <person name="Wu L."/>
            <person name="Ma J."/>
        </authorList>
    </citation>
    <scope>NUCLEOTIDE SEQUENCE [LARGE SCALE GENOMIC DNA]</scope>
    <source>
        <strain evidence="3">JCM 17986</strain>
    </source>
</reference>
<dbReference type="EMBL" id="BAABHS010000005">
    <property type="protein sequence ID" value="GAA4955223.1"/>
    <property type="molecule type" value="Genomic_DNA"/>
</dbReference>
<dbReference type="Gene3D" id="3.40.50.450">
    <property type="match status" value="1"/>
</dbReference>
<name>A0ABP9H3A1_9ACTN</name>
<feature type="region of interest" description="Disordered" evidence="1">
    <location>
        <begin position="235"/>
        <end position="281"/>
    </location>
</feature>
<evidence type="ECO:0008006" key="4">
    <source>
        <dbReference type="Google" id="ProtNLM"/>
    </source>
</evidence>
<sequence>MAIERPRLWDPRTDIAEYAADLERIACVLNGFDRGWVTIIGTARPLQRGDQYYDLAESTAYELGMAGYGIVTGGGPGVMEAANRGAQRAGAPSAGLNLILPSEQGSNAFVDPQRNVFLHSFYSRLKGLLKDTRGLGVLPGSQGTLDEVTRAFTEFGTRKSPAAPVAFVGTTFWAGLETWMEHGKEEGIPARPRHLLTDDPREAAAYIRQEDERLSELRRRQETLRKSQCAAVGIVRASPQLSQKQGDQQSRHHKGPDRPWQPTIVQRGRAQARQHRADRETARYREWMMTGGRTVERGLGPER</sequence>